<sequence>MANKESDSQEYLKKHCIMELFENLTAQLIYERPEDPKAYMKQFLEKLRDARTMQRNYPCIFDDSNVRSLFGMLDVTGNGFITYEQYKQGLETMGVKKFDRDPPGGDMDRISAETFLKEARQGLAQSSATFSL</sequence>
<evidence type="ECO:0000313" key="3">
    <source>
        <dbReference type="Proteomes" id="UP000225706"/>
    </source>
</evidence>
<reference evidence="3" key="1">
    <citation type="journal article" date="2017" name="bioRxiv">
        <title>Comparative analysis of the genomes of Stylophora pistillata and Acropora digitifera provides evidence for extensive differences between species of corals.</title>
        <authorList>
            <person name="Voolstra C.R."/>
            <person name="Li Y."/>
            <person name="Liew Y.J."/>
            <person name="Baumgarten S."/>
            <person name="Zoccola D."/>
            <person name="Flot J.-F."/>
            <person name="Tambutte S."/>
            <person name="Allemand D."/>
            <person name="Aranda M."/>
        </authorList>
    </citation>
    <scope>NUCLEOTIDE SEQUENCE [LARGE SCALE GENOMIC DNA]</scope>
</reference>
<dbReference type="GO" id="GO:0005509">
    <property type="term" value="F:calcium ion binding"/>
    <property type="evidence" value="ECO:0007669"/>
    <property type="project" value="InterPro"/>
</dbReference>
<dbReference type="InterPro" id="IPR011992">
    <property type="entry name" value="EF-hand-dom_pair"/>
</dbReference>
<dbReference type="Gene3D" id="1.20.890.10">
    <property type="entry name" value="cAMP-dependent protein kinase regulatory subunit, dimerization-anchoring domain"/>
    <property type="match status" value="1"/>
</dbReference>
<evidence type="ECO:0000313" key="2">
    <source>
        <dbReference type="EMBL" id="PFX34310.1"/>
    </source>
</evidence>
<dbReference type="Pfam" id="PF24548">
    <property type="entry name" value="EF_EFCAB10_C"/>
    <property type="match status" value="1"/>
</dbReference>
<dbReference type="AlphaFoldDB" id="A0A2B4SZL7"/>
<dbReference type="PANTHER" id="PTHR21847">
    <property type="entry name" value="EF-HAND CALCIUM-BINDING DOMAIN-CONTAINING PROTEIN 10"/>
    <property type="match status" value="1"/>
</dbReference>
<dbReference type="InterPro" id="IPR049760">
    <property type="entry name" value="DD_EFCAB10"/>
</dbReference>
<proteinExistence type="predicted"/>
<keyword evidence="3" id="KW-1185">Reference proteome</keyword>
<dbReference type="PANTHER" id="PTHR21847:SF1">
    <property type="entry name" value="EF-HAND CALCIUM-BINDING DOMAIN-CONTAINING PROTEIN 10"/>
    <property type="match status" value="1"/>
</dbReference>
<dbReference type="SUPFAM" id="SSF47473">
    <property type="entry name" value="EF-hand"/>
    <property type="match status" value="1"/>
</dbReference>
<gene>
    <name evidence="2" type="primary">Efcab10</name>
    <name evidence="2" type="ORF">AWC38_SpisGene795</name>
</gene>
<dbReference type="InterPro" id="IPR039879">
    <property type="entry name" value="EFC10"/>
</dbReference>
<dbReference type="EMBL" id="LSMT01000005">
    <property type="protein sequence ID" value="PFX34310.1"/>
    <property type="molecule type" value="Genomic_DNA"/>
</dbReference>
<dbReference type="OrthoDB" id="10260455at2759"/>
<dbReference type="InterPro" id="IPR002048">
    <property type="entry name" value="EF_hand_dom"/>
</dbReference>
<protein>
    <submittedName>
        <fullName evidence="2">EF-hand calcium-binding domain-containing protein 10</fullName>
    </submittedName>
</protein>
<dbReference type="PROSITE" id="PS50222">
    <property type="entry name" value="EF_HAND_2"/>
    <property type="match status" value="1"/>
</dbReference>
<dbReference type="CDD" id="cd22976">
    <property type="entry name" value="DD_EFCAB10"/>
    <property type="match status" value="1"/>
</dbReference>
<accession>A0A2B4SZL7</accession>
<name>A0A2B4SZL7_STYPI</name>
<dbReference type="SUPFAM" id="SSF47391">
    <property type="entry name" value="Dimerization-anchoring domain of cAMP-dependent PK regulatory subunit"/>
    <property type="match status" value="1"/>
</dbReference>
<evidence type="ECO:0000259" key="1">
    <source>
        <dbReference type="PROSITE" id="PS50222"/>
    </source>
</evidence>
<dbReference type="STRING" id="50429.A0A2B4SZL7"/>
<feature type="domain" description="EF-hand" evidence="1">
    <location>
        <begin position="61"/>
        <end position="96"/>
    </location>
</feature>
<dbReference type="InterPro" id="IPR056587">
    <property type="entry name" value="EF_EFCAB10_C"/>
</dbReference>
<comment type="caution">
    <text evidence="2">The sequence shown here is derived from an EMBL/GenBank/DDBJ whole genome shotgun (WGS) entry which is preliminary data.</text>
</comment>
<dbReference type="Proteomes" id="UP000225706">
    <property type="component" value="Unassembled WGS sequence"/>
</dbReference>
<organism evidence="2 3">
    <name type="scientific">Stylophora pistillata</name>
    <name type="common">Smooth cauliflower coral</name>
    <dbReference type="NCBI Taxonomy" id="50429"/>
    <lineage>
        <taxon>Eukaryota</taxon>
        <taxon>Metazoa</taxon>
        <taxon>Cnidaria</taxon>
        <taxon>Anthozoa</taxon>
        <taxon>Hexacorallia</taxon>
        <taxon>Scleractinia</taxon>
        <taxon>Astrocoeniina</taxon>
        <taxon>Pocilloporidae</taxon>
        <taxon>Stylophora</taxon>
    </lineage>
</organism>